<evidence type="ECO:0000256" key="1">
    <source>
        <dbReference type="SAM" id="Phobius"/>
    </source>
</evidence>
<feature type="transmembrane region" description="Helical" evidence="1">
    <location>
        <begin position="96"/>
        <end position="115"/>
    </location>
</feature>
<sequence>MEEYKKILNRRRLALVTFVLFSSIVLLFNQLYLEETITNPTVHGFQFGLLVGLEGIAIFMVIKITRTLMDERKIQLMYNAEHDERKVYIKAKAGQPMVLILSSILLFAAIIAGYYNTTVFFTLVGVVYFQLTVTVVIKMIYLKKM</sequence>
<dbReference type="AlphaFoldDB" id="A0A1T4NWS0"/>
<dbReference type="RefSeq" id="WP_078712148.1">
    <property type="nucleotide sequence ID" value="NZ_FUWY01000005.1"/>
</dbReference>
<keyword evidence="3" id="KW-1185">Reference proteome</keyword>
<feature type="transmembrane region" description="Helical" evidence="1">
    <location>
        <begin position="45"/>
        <end position="65"/>
    </location>
</feature>
<evidence type="ECO:0000313" key="2">
    <source>
        <dbReference type="EMBL" id="SJZ83238.1"/>
    </source>
</evidence>
<feature type="transmembrane region" description="Helical" evidence="1">
    <location>
        <begin position="12"/>
        <end position="33"/>
    </location>
</feature>
<evidence type="ECO:0000313" key="3">
    <source>
        <dbReference type="Proteomes" id="UP000243297"/>
    </source>
</evidence>
<organism evidence="2 3">
    <name type="scientific">Anaerorhabdus furcosa</name>
    <dbReference type="NCBI Taxonomy" id="118967"/>
    <lineage>
        <taxon>Bacteria</taxon>
        <taxon>Bacillati</taxon>
        <taxon>Bacillota</taxon>
        <taxon>Erysipelotrichia</taxon>
        <taxon>Erysipelotrichales</taxon>
        <taxon>Erysipelotrichaceae</taxon>
        <taxon>Anaerorhabdus</taxon>
    </lineage>
</organism>
<dbReference type="STRING" id="118967.SAMN02745191_1748"/>
<accession>A0A1T4NWS0</accession>
<keyword evidence="1" id="KW-1133">Transmembrane helix</keyword>
<keyword evidence="1" id="KW-0472">Membrane</keyword>
<proteinExistence type="predicted"/>
<dbReference type="EMBL" id="FUWY01000005">
    <property type="protein sequence ID" value="SJZ83238.1"/>
    <property type="molecule type" value="Genomic_DNA"/>
</dbReference>
<reference evidence="3" key="1">
    <citation type="submission" date="2017-02" db="EMBL/GenBank/DDBJ databases">
        <authorList>
            <person name="Varghese N."/>
            <person name="Submissions S."/>
        </authorList>
    </citation>
    <scope>NUCLEOTIDE SEQUENCE [LARGE SCALE GENOMIC DNA]</scope>
    <source>
        <strain evidence="3">ATCC 25662</strain>
    </source>
</reference>
<protein>
    <submittedName>
        <fullName evidence="2">Uncharacterized protein</fullName>
    </submittedName>
</protein>
<dbReference type="Proteomes" id="UP000243297">
    <property type="component" value="Unassembled WGS sequence"/>
</dbReference>
<keyword evidence="1" id="KW-0812">Transmembrane</keyword>
<feature type="transmembrane region" description="Helical" evidence="1">
    <location>
        <begin position="121"/>
        <end position="141"/>
    </location>
</feature>
<gene>
    <name evidence="2" type="ORF">SAMN02745191_1748</name>
</gene>
<name>A0A1T4NWS0_9FIRM</name>